<dbReference type="STRING" id="880073.Cabys_1736"/>
<dbReference type="InterPro" id="IPR036264">
    <property type="entry name" value="Bact_exopeptidase_dim_dom"/>
</dbReference>
<proteinExistence type="predicted"/>
<dbReference type="SUPFAM" id="SSF53187">
    <property type="entry name" value="Zn-dependent exopeptidases"/>
    <property type="match status" value="1"/>
</dbReference>
<dbReference type="KEGG" id="caby:Cabys_1736"/>
<dbReference type="FunCoup" id="H1XRZ4">
    <property type="interactions" value="394"/>
</dbReference>
<dbReference type="Proteomes" id="UP000004671">
    <property type="component" value="Chromosome"/>
</dbReference>
<dbReference type="Gene3D" id="3.40.630.10">
    <property type="entry name" value="Zn peptidases"/>
    <property type="match status" value="1"/>
</dbReference>
<keyword evidence="3" id="KW-0378">Hydrolase</keyword>
<keyword evidence="4" id="KW-0862">Zinc</keyword>
<dbReference type="PANTHER" id="PTHR43808:SF31">
    <property type="entry name" value="N-ACETYL-L-CITRULLINE DEACETYLASE"/>
    <property type="match status" value="1"/>
</dbReference>
<dbReference type="InterPro" id="IPR050072">
    <property type="entry name" value="Peptidase_M20A"/>
</dbReference>
<dbReference type="HOGENOM" id="CLU_021802_2_0_0"/>
<dbReference type="eggNOG" id="COG0624">
    <property type="taxonomic scope" value="Bacteria"/>
</dbReference>
<dbReference type="AlphaFoldDB" id="H1XRZ4"/>
<dbReference type="PaxDb" id="880073-Calab_2880"/>
<dbReference type="EMBL" id="CP018099">
    <property type="protein sequence ID" value="APF18485.1"/>
    <property type="molecule type" value="Genomic_DNA"/>
</dbReference>
<evidence type="ECO:0000313" key="10">
    <source>
        <dbReference type="Proteomes" id="UP000183868"/>
    </source>
</evidence>
<evidence type="ECO:0000256" key="5">
    <source>
        <dbReference type="ARBA" id="ARBA00023285"/>
    </source>
</evidence>
<dbReference type="InterPro" id="IPR011650">
    <property type="entry name" value="Peptidase_M20_dimer"/>
</dbReference>
<dbReference type="InterPro" id="IPR002933">
    <property type="entry name" value="Peptidase_M20"/>
</dbReference>
<evidence type="ECO:0000256" key="2">
    <source>
        <dbReference type="ARBA" id="ARBA00022723"/>
    </source>
</evidence>
<dbReference type="Pfam" id="PF07687">
    <property type="entry name" value="M20_dimer"/>
    <property type="match status" value="1"/>
</dbReference>
<dbReference type="Pfam" id="PF01546">
    <property type="entry name" value="Peptidase_M20"/>
    <property type="match status" value="1"/>
</dbReference>
<dbReference type="SUPFAM" id="SSF55031">
    <property type="entry name" value="Bacterial exopeptidase dimerisation domain"/>
    <property type="match status" value="1"/>
</dbReference>
<evidence type="ECO:0000256" key="1">
    <source>
        <dbReference type="ARBA" id="ARBA00001947"/>
    </source>
</evidence>
<evidence type="ECO:0000313" key="8">
    <source>
        <dbReference type="EMBL" id="EHO42487.1"/>
    </source>
</evidence>
<dbReference type="RefSeq" id="WP_006929839.1">
    <property type="nucleotide sequence ID" value="NZ_CM001402.1"/>
</dbReference>
<accession>H1XRZ4</accession>
<evidence type="ECO:0000259" key="6">
    <source>
        <dbReference type="Pfam" id="PF07687"/>
    </source>
</evidence>
<comment type="cofactor">
    <cofactor evidence="1">
        <name>Zn(2+)</name>
        <dbReference type="ChEBI" id="CHEBI:29105"/>
    </cofactor>
</comment>
<keyword evidence="9" id="KW-1185">Reference proteome</keyword>
<protein>
    <submittedName>
        <fullName evidence="7">Acetylornithine deacetylase</fullName>
    </submittedName>
    <submittedName>
        <fullName evidence="8">Peptidase M20</fullName>
    </submittedName>
</protein>
<dbReference type="InterPro" id="IPR001261">
    <property type="entry name" value="ArgE/DapE_CS"/>
</dbReference>
<keyword evidence="5" id="KW-0170">Cobalt</keyword>
<keyword evidence="2" id="KW-0479">Metal-binding</keyword>
<evidence type="ECO:0000256" key="4">
    <source>
        <dbReference type="ARBA" id="ARBA00022833"/>
    </source>
</evidence>
<name>H1XRZ4_CALAY</name>
<reference evidence="8 9" key="1">
    <citation type="submission" date="2011-09" db="EMBL/GenBank/DDBJ databases">
        <title>The permanent draft genome of Caldithrix abyssi DSM 13497.</title>
        <authorList>
            <consortium name="US DOE Joint Genome Institute (JGI-PGF)"/>
            <person name="Lucas S."/>
            <person name="Han J."/>
            <person name="Lapidus A."/>
            <person name="Bruce D."/>
            <person name="Goodwin L."/>
            <person name="Pitluck S."/>
            <person name="Peters L."/>
            <person name="Kyrpides N."/>
            <person name="Mavromatis K."/>
            <person name="Ivanova N."/>
            <person name="Mikhailova N."/>
            <person name="Chertkov O."/>
            <person name="Detter J.C."/>
            <person name="Tapia R."/>
            <person name="Han C."/>
            <person name="Land M."/>
            <person name="Hauser L."/>
            <person name="Markowitz V."/>
            <person name="Cheng J.-F."/>
            <person name="Hugenholtz P."/>
            <person name="Woyke T."/>
            <person name="Wu D."/>
            <person name="Spring S."/>
            <person name="Brambilla E."/>
            <person name="Klenk H.-P."/>
            <person name="Eisen J.A."/>
        </authorList>
    </citation>
    <scope>NUCLEOTIDE SEQUENCE [LARGE SCALE GENOMIC DNA]</scope>
    <source>
        <strain evidence="8 9">DSM 13497</strain>
    </source>
</reference>
<evidence type="ECO:0000256" key="3">
    <source>
        <dbReference type="ARBA" id="ARBA00022801"/>
    </source>
</evidence>
<dbReference type="Proteomes" id="UP000183868">
    <property type="component" value="Chromosome"/>
</dbReference>
<evidence type="ECO:0000313" key="7">
    <source>
        <dbReference type="EMBL" id="APF18485.1"/>
    </source>
</evidence>
<dbReference type="PANTHER" id="PTHR43808">
    <property type="entry name" value="ACETYLORNITHINE DEACETYLASE"/>
    <property type="match status" value="1"/>
</dbReference>
<dbReference type="GO" id="GO:0008777">
    <property type="term" value="F:acetylornithine deacetylase activity"/>
    <property type="evidence" value="ECO:0007669"/>
    <property type="project" value="TreeGrafter"/>
</dbReference>
<organism evidence="8 9">
    <name type="scientific">Caldithrix abyssi DSM 13497</name>
    <dbReference type="NCBI Taxonomy" id="880073"/>
    <lineage>
        <taxon>Bacteria</taxon>
        <taxon>Pseudomonadati</taxon>
        <taxon>Calditrichota</taxon>
        <taxon>Calditrichia</taxon>
        <taxon>Calditrichales</taxon>
        <taxon>Calditrichaceae</taxon>
        <taxon>Caldithrix</taxon>
    </lineage>
</organism>
<gene>
    <name evidence="7" type="ORF">Cabys_1736</name>
    <name evidence="8" type="ORF">Calab_2880</name>
</gene>
<dbReference type="Gene3D" id="3.30.70.360">
    <property type="match status" value="1"/>
</dbReference>
<dbReference type="PROSITE" id="PS00758">
    <property type="entry name" value="ARGE_DAPE_CPG2_1"/>
    <property type="match status" value="1"/>
</dbReference>
<reference evidence="7 10" key="2">
    <citation type="submission" date="2016-11" db="EMBL/GenBank/DDBJ databases">
        <title>Genomic analysis of Caldithrix abyssi and proposal of a novel bacterial phylum Caldithrichaeota.</title>
        <authorList>
            <person name="Kublanov I."/>
            <person name="Sigalova O."/>
            <person name="Gavrilov S."/>
            <person name="Lebedinsky A."/>
            <person name="Ivanova N."/>
            <person name="Daum C."/>
            <person name="Reddy T."/>
            <person name="Klenk H.P."/>
            <person name="Goker M."/>
            <person name="Reva O."/>
            <person name="Miroshnichenko M."/>
            <person name="Kyprides N."/>
            <person name="Woyke T."/>
            <person name="Gelfand M."/>
        </authorList>
    </citation>
    <scope>NUCLEOTIDE SEQUENCE [LARGE SCALE GENOMIC DNA]</scope>
    <source>
        <strain evidence="7 10">LF13</strain>
    </source>
</reference>
<dbReference type="GO" id="GO:0006526">
    <property type="term" value="P:L-arginine biosynthetic process"/>
    <property type="evidence" value="ECO:0007669"/>
    <property type="project" value="TreeGrafter"/>
</dbReference>
<dbReference type="EMBL" id="CM001402">
    <property type="protein sequence ID" value="EHO42487.1"/>
    <property type="molecule type" value="Genomic_DNA"/>
</dbReference>
<feature type="domain" description="Peptidase M20 dimerisation" evidence="6">
    <location>
        <begin position="169"/>
        <end position="271"/>
    </location>
</feature>
<sequence>MQNIQQLTNEAIELLKQLIKRPSFSGQEDETAALIEAFLQEKGVATSRKHNNVWALNKNFDPTKPTLLLNSHHDTVRSVQGWQTDPFEPVVNDGKLIGLGSNDAGGPLVSLLAVFVYFYEKENLSYNVIMAATAEEENSGEKGIRSVLPEWGAIDLAIVGEPTGMQMATAEKGLMVLRCRAHGVAGHAARNLGENAILKAMKDIEWFSTFQFPRVSKLLGPVKMTVTTIQAGELHNVIPDRCDFTVDIRTTEVYTHEEILDLIRQNIESEIVRTSLRLKPSSIDAGHELVKIAEKMGISTFGSPTLSDQTYIEAPSVKMGPGMSERSHTPNEFIYLREIEDGIRKYVQLLERLLGGG</sequence>
<dbReference type="GO" id="GO:0046872">
    <property type="term" value="F:metal ion binding"/>
    <property type="evidence" value="ECO:0007669"/>
    <property type="project" value="UniProtKB-KW"/>
</dbReference>
<dbReference type="OrthoDB" id="9792335at2"/>
<evidence type="ECO:0000313" key="9">
    <source>
        <dbReference type="Proteomes" id="UP000004671"/>
    </source>
</evidence>
<dbReference type="CDD" id="cd05651">
    <property type="entry name" value="M20_ArgE_DapE-like"/>
    <property type="match status" value="1"/>
</dbReference>